<comment type="caution">
    <text evidence="2">The sequence shown here is derived from an EMBL/GenBank/DDBJ whole genome shotgun (WGS) entry which is preliminary data.</text>
</comment>
<gene>
    <name evidence="2" type="ORF">GIL414_LOCUS73948</name>
</gene>
<accession>A0A8S3IBM4</accession>
<sequence>DMKTNTNKLLIWLKEFQNKWLLENIPNDNHLVDSIKIKLDEFEQLIIEIGDDEEEYNRAKLLGNDSPSNSDTEELAVASTSTHEALPTPPDIYLPIENATEEQSRRLLLAESDASEKSASDDEGEPIIRPTIRLERISQADAERYMPLAWKNSKMICCNFFTN</sequence>
<organism evidence="2 3">
    <name type="scientific">Rotaria magnacalcarata</name>
    <dbReference type="NCBI Taxonomy" id="392030"/>
    <lineage>
        <taxon>Eukaryota</taxon>
        <taxon>Metazoa</taxon>
        <taxon>Spiralia</taxon>
        <taxon>Gnathifera</taxon>
        <taxon>Rotifera</taxon>
        <taxon>Eurotatoria</taxon>
        <taxon>Bdelloidea</taxon>
        <taxon>Philodinida</taxon>
        <taxon>Philodinidae</taxon>
        <taxon>Rotaria</taxon>
    </lineage>
</organism>
<evidence type="ECO:0000256" key="1">
    <source>
        <dbReference type="SAM" id="MobiDB-lite"/>
    </source>
</evidence>
<proteinExistence type="predicted"/>
<name>A0A8S3IBM4_9BILA</name>
<evidence type="ECO:0000313" key="2">
    <source>
        <dbReference type="EMBL" id="CAF5193640.1"/>
    </source>
</evidence>
<dbReference type="Proteomes" id="UP000681720">
    <property type="component" value="Unassembled WGS sequence"/>
</dbReference>
<evidence type="ECO:0000313" key="3">
    <source>
        <dbReference type="Proteomes" id="UP000681720"/>
    </source>
</evidence>
<reference evidence="2" key="1">
    <citation type="submission" date="2021-02" db="EMBL/GenBank/DDBJ databases">
        <authorList>
            <person name="Nowell W R."/>
        </authorList>
    </citation>
    <scope>NUCLEOTIDE SEQUENCE</scope>
</reference>
<feature type="region of interest" description="Disordered" evidence="1">
    <location>
        <begin position="60"/>
        <end position="91"/>
    </location>
</feature>
<protein>
    <submittedName>
        <fullName evidence="2">Uncharacterized protein</fullName>
    </submittedName>
</protein>
<feature type="non-terminal residue" evidence="2">
    <location>
        <position position="1"/>
    </location>
</feature>
<dbReference type="EMBL" id="CAJOBJ010339756">
    <property type="protein sequence ID" value="CAF5193640.1"/>
    <property type="molecule type" value="Genomic_DNA"/>
</dbReference>
<dbReference type="AlphaFoldDB" id="A0A8S3IBM4"/>